<dbReference type="Pfam" id="PF02540">
    <property type="entry name" value="NAD_synthase"/>
    <property type="match status" value="1"/>
</dbReference>
<dbReference type="GO" id="GO:0009435">
    <property type="term" value="P:NAD+ biosynthetic process"/>
    <property type="evidence" value="ECO:0007669"/>
    <property type="project" value="UniProtKB-UniRule"/>
</dbReference>
<evidence type="ECO:0000256" key="4">
    <source>
        <dbReference type="ARBA" id="ARBA00017309"/>
    </source>
</evidence>
<dbReference type="PIRSF" id="PIRSF006630">
    <property type="entry name" value="NADS_GAT"/>
    <property type="match status" value="1"/>
</dbReference>
<accession>A0A8E0S0W9</accession>
<organism evidence="12 13">
    <name type="scientific">Fasciolopsis buskii</name>
    <dbReference type="NCBI Taxonomy" id="27845"/>
    <lineage>
        <taxon>Eukaryota</taxon>
        <taxon>Metazoa</taxon>
        <taxon>Spiralia</taxon>
        <taxon>Lophotrochozoa</taxon>
        <taxon>Platyhelminthes</taxon>
        <taxon>Trematoda</taxon>
        <taxon>Digenea</taxon>
        <taxon>Plagiorchiida</taxon>
        <taxon>Echinostomata</taxon>
        <taxon>Echinostomatoidea</taxon>
        <taxon>Fasciolidae</taxon>
        <taxon>Fasciolopsis</taxon>
    </lineage>
</organism>
<proteinExistence type="inferred from homology"/>
<dbReference type="InterPro" id="IPR003010">
    <property type="entry name" value="C-N_Hydrolase"/>
</dbReference>
<dbReference type="OrthoDB" id="2020662at2759"/>
<dbReference type="GO" id="GO:0004359">
    <property type="term" value="F:glutaminase activity"/>
    <property type="evidence" value="ECO:0007669"/>
    <property type="project" value="InterPro"/>
</dbReference>
<evidence type="ECO:0000256" key="7">
    <source>
        <dbReference type="ARBA" id="ARBA00022840"/>
    </source>
</evidence>
<dbReference type="SUPFAM" id="SSF52402">
    <property type="entry name" value="Adenine nucleotide alpha hydrolases-like"/>
    <property type="match status" value="1"/>
</dbReference>
<dbReference type="CDD" id="cd00553">
    <property type="entry name" value="NAD_synthase"/>
    <property type="match status" value="1"/>
</dbReference>
<dbReference type="InterPro" id="IPR036526">
    <property type="entry name" value="C-N_Hydrolase_sf"/>
</dbReference>
<dbReference type="NCBIfam" id="TIGR00552">
    <property type="entry name" value="nadE"/>
    <property type="match status" value="1"/>
</dbReference>
<sequence>MVNFIFQKVMNQLTPVLNTGSKFTIGLCVLNQWALDFTGNTKRILRSIEISKKAGARYRLGPELELSSYGCGDHFHELDTFDHSWQCLAEILKQTTTNEHMRDIVCDIGMPVLFSGVAYNCRVILLNGRILLIRPKLVLADGGLHRETRWFTAWPHSMCIVEYPLPAIVRQSSLNAAQISAPFGDALLYFVGHGAVSDVMVGLETCEELWIGCPPHLHMYASGADVVLNASASHHELRKLNRRISLVEMASRSNGGGMYAYTNLRGCDAERVCYDGGAMAAVCGQLIFLGKQFSLDEVEVNVITTELDAIRSRRIANKSFGRAAAAATAVRHSGNNGTSGYPVIRVEFSVCHESDRVFSHPANPTTIAPMLRPEEEISKGPALWLWDMLRRSGSAGFFLCLSGGLDSASVACLVLSTCIEICGALQANNSELIEAVCRILNCSESDIQKITPRDLCSRIFFTCYMPSDNSSEETRSRASQLAEAIGSHHLVADITDTVSSLVATATQSLTLPRPPRFTVEGGDARESLALQNVQARSRMVLSYLMGQLIPQQHNLSGGLLMLSSGNLDECLRGYLTKYDCSSADLNPIGSISKRDLRSFIQYCVESLSNCLDSPYRAQMKEVLQRIASAKPTAELVPLDSAGKIQQTDEADMGLTYNMLSVFGRLRKIESCGPYSVLCRLLDGAWKEIEDDIPGDCFNEDGGINIRLASFLSAKVKWFFRMYAINRHKTTVLPPAYHTEAYNADDNRFDLRPFLYPADWIHQFSCMDQLVKDWEGHSQRKG</sequence>
<dbReference type="SUPFAM" id="SSF56317">
    <property type="entry name" value="Carbon-nitrogen hydrolase"/>
    <property type="match status" value="1"/>
</dbReference>
<evidence type="ECO:0000256" key="1">
    <source>
        <dbReference type="ARBA" id="ARBA00005188"/>
    </source>
</evidence>
<dbReference type="UniPathway" id="UPA00253">
    <property type="reaction ID" value="UER00334"/>
</dbReference>
<evidence type="ECO:0000256" key="8">
    <source>
        <dbReference type="ARBA" id="ARBA00023027"/>
    </source>
</evidence>
<keyword evidence="13" id="KW-1185">Reference proteome</keyword>
<dbReference type="PROSITE" id="PS50263">
    <property type="entry name" value="CN_HYDROLASE"/>
    <property type="match status" value="1"/>
</dbReference>
<comment type="similarity">
    <text evidence="2 10">In the C-terminal section; belongs to the NAD synthetase family.</text>
</comment>
<evidence type="ECO:0000313" key="13">
    <source>
        <dbReference type="Proteomes" id="UP000728185"/>
    </source>
</evidence>
<dbReference type="InterPro" id="IPR022310">
    <property type="entry name" value="NAD/GMP_synthase"/>
</dbReference>
<dbReference type="GO" id="GO:0003952">
    <property type="term" value="F:NAD+ synthase (glutamine-hydrolyzing) activity"/>
    <property type="evidence" value="ECO:0007669"/>
    <property type="project" value="UniProtKB-UniRule"/>
</dbReference>
<gene>
    <name evidence="12" type="ORF">FBUS_09927</name>
</gene>
<comment type="caution">
    <text evidence="12">The sequence shown here is derived from an EMBL/GenBank/DDBJ whole genome shotgun (WGS) entry which is preliminary data.</text>
</comment>
<keyword evidence="6 10" id="KW-0547">Nucleotide-binding</keyword>
<name>A0A8E0S0W9_9TREM</name>
<evidence type="ECO:0000256" key="6">
    <source>
        <dbReference type="ARBA" id="ARBA00022741"/>
    </source>
</evidence>
<dbReference type="Proteomes" id="UP000728185">
    <property type="component" value="Unassembled WGS sequence"/>
</dbReference>
<evidence type="ECO:0000259" key="11">
    <source>
        <dbReference type="PROSITE" id="PS50263"/>
    </source>
</evidence>
<keyword evidence="8 10" id="KW-0520">NAD</keyword>
<dbReference type="AlphaFoldDB" id="A0A8E0S0W9"/>
<evidence type="ECO:0000256" key="10">
    <source>
        <dbReference type="PIRNR" id="PIRNR006630"/>
    </source>
</evidence>
<dbReference type="Gene3D" id="3.60.110.10">
    <property type="entry name" value="Carbon-nitrogen hydrolase"/>
    <property type="match status" value="1"/>
</dbReference>
<dbReference type="InterPro" id="IPR014445">
    <property type="entry name" value="Gln-dep_NAD_synthase"/>
</dbReference>
<dbReference type="CDD" id="cd07570">
    <property type="entry name" value="GAT_Gln-NAD-synth"/>
    <property type="match status" value="1"/>
</dbReference>
<dbReference type="PANTHER" id="PTHR23090">
    <property type="entry name" value="NH 3 /GLUTAMINE-DEPENDENT NAD + SYNTHETASE"/>
    <property type="match status" value="1"/>
</dbReference>
<keyword evidence="5 10" id="KW-0436">Ligase</keyword>
<dbReference type="GO" id="GO:0005737">
    <property type="term" value="C:cytoplasm"/>
    <property type="evidence" value="ECO:0007669"/>
    <property type="project" value="InterPro"/>
</dbReference>
<dbReference type="Pfam" id="PF00795">
    <property type="entry name" value="CN_hydrolase"/>
    <property type="match status" value="1"/>
</dbReference>
<feature type="domain" description="CN hydrolase" evidence="11">
    <location>
        <begin position="23"/>
        <end position="309"/>
    </location>
</feature>
<keyword evidence="7 10" id="KW-0067">ATP-binding</keyword>
<dbReference type="HAMAP" id="MF_02090">
    <property type="entry name" value="NadE_glutamine_dep"/>
    <property type="match status" value="1"/>
</dbReference>
<evidence type="ECO:0000313" key="12">
    <source>
        <dbReference type="EMBL" id="KAA0196470.1"/>
    </source>
</evidence>
<dbReference type="GO" id="GO:0005524">
    <property type="term" value="F:ATP binding"/>
    <property type="evidence" value="ECO:0007669"/>
    <property type="project" value="UniProtKB-UniRule"/>
</dbReference>
<evidence type="ECO:0000256" key="5">
    <source>
        <dbReference type="ARBA" id="ARBA00022598"/>
    </source>
</evidence>
<dbReference type="EC" id="6.3.5.1" evidence="3 10"/>
<protein>
    <recommendedName>
        <fullName evidence="4 10">Glutamine-dependent NAD(+) synthetase</fullName>
        <ecNumber evidence="3 10">6.3.5.1</ecNumber>
    </recommendedName>
    <alternativeName>
        <fullName evidence="9 10">NAD(+) synthase [glutamine-hydrolyzing]</fullName>
    </alternativeName>
</protein>
<dbReference type="InterPro" id="IPR003694">
    <property type="entry name" value="NAD_synthase"/>
</dbReference>
<dbReference type="Gene3D" id="3.40.50.620">
    <property type="entry name" value="HUPs"/>
    <property type="match status" value="1"/>
</dbReference>
<evidence type="ECO:0000256" key="3">
    <source>
        <dbReference type="ARBA" id="ARBA00012743"/>
    </source>
</evidence>
<dbReference type="PANTHER" id="PTHR23090:SF9">
    <property type="entry name" value="GLUTAMINE-DEPENDENT NAD(+) SYNTHETASE"/>
    <property type="match status" value="1"/>
</dbReference>
<dbReference type="FunFam" id="3.40.50.620:FF:000036">
    <property type="entry name" value="Glutamine-dependent NAD(+) synthetase"/>
    <property type="match status" value="1"/>
</dbReference>
<dbReference type="InterPro" id="IPR014729">
    <property type="entry name" value="Rossmann-like_a/b/a_fold"/>
</dbReference>
<evidence type="ECO:0000256" key="9">
    <source>
        <dbReference type="ARBA" id="ARBA00030681"/>
    </source>
</evidence>
<comment type="catalytic activity">
    <reaction evidence="10">
        <text>deamido-NAD(+) + L-glutamine + ATP + H2O = L-glutamate + AMP + diphosphate + NAD(+) + H(+)</text>
        <dbReference type="Rhea" id="RHEA:24384"/>
        <dbReference type="ChEBI" id="CHEBI:15377"/>
        <dbReference type="ChEBI" id="CHEBI:15378"/>
        <dbReference type="ChEBI" id="CHEBI:29985"/>
        <dbReference type="ChEBI" id="CHEBI:30616"/>
        <dbReference type="ChEBI" id="CHEBI:33019"/>
        <dbReference type="ChEBI" id="CHEBI:57540"/>
        <dbReference type="ChEBI" id="CHEBI:58359"/>
        <dbReference type="ChEBI" id="CHEBI:58437"/>
        <dbReference type="ChEBI" id="CHEBI:456215"/>
        <dbReference type="EC" id="6.3.5.1"/>
    </reaction>
</comment>
<reference evidence="12" key="1">
    <citation type="submission" date="2019-05" db="EMBL/GenBank/DDBJ databases">
        <title>Annotation for the trematode Fasciolopsis buski.</title>
        <authorList>
            <person name="Choi Y.-J."/>
        </authorList>
    </citation>
    <scope>NUCLEOTIDE SEQUENCE</scope>
    <source>
        <strain evidence="12">HT</strain>
        <tissue evidence="12">Whole worm</tissue>
    </source>
</reference>
<dbReference type="EMBL" id="LUCM01003001">
    <property type="protein sequence ID" value="KAA0196470.1"/>
    <property type="molecule type" value="Genomic_DNA"/>
</dbReference>
<comment type="pathway">
    <text evidence="1 10">Cofactor biosynthesis; NAD(+) biosynthesis; NAD(+) from deamido-NAD(+) (L-Gln route): step 1/1.</text>
</comment>
<evidence type="ECO:0000256" key="2">
    <source>
        <dbReference type="ARBA" id="ARBA00007145"/>
    </source>
</evidence>